<protein>
    <submittedName>
        <fullName evidence="3">Uncharacterized protein</fullName>
    </submittedName>
</protein>
<reference evidence="5" key="2">
    <citation type="submission" date="2015-06" db="EMBL/GenBank/DDBJ databases">
        <authorList>
            <person name="Diene S.M."/>
            <person name="Von Dach E."/>
            <person name="Fankhauser C."/>
            <person name="Schrenzel J."/>
            <person name="Harbarth S."/>
            <person name="Francois P."/>
        </authorList>
    </citation>
    <scope>NUCLEOTIDE SEQUENCE</scope>
    <source>
        <strain evidence="5">MRSA_S26</strain>
    </source>
</reference>
<evidence type="ECO:0000313" key="11">
    <source>
        <dbReference type="Proteomes" id="UP000294017"/>
    </source>
</evidence>
<dbReference type="Proteomes" id="UP000217245">
    <property type="component" value="Chromosome"/>
</dbReference>
<dbReference type="Proteomes" id="UP000294017">
    <property type="component" value="Unassembled WGS sequence"/>
</dbReference>
<accession>A0A2C9TMW9</accession>
<gene>
    <name evidence="5" type="ORF">ACR79_01890</name>
    <name evidence="2" type="ORF">CNH36_09165</name>
    <name evidence="8" type="ORF">DQU50_05195</name>
    <name evidence="6" type="ORF">EIG94_10575</name>
    <name evidence="7" type="ORF">EIH03_10230</name>
    <name evidence="4" type="ORF">EP54_00850</name>
    <name evidence="3" type="ORF">EQ90_06390</name>
</gene>
<dbReference type="Proteomes" id="UP000451682">
    <property type="component" value="Unassembled WGS sequence"/>
</dbReference>
<evidence type="ECO:0000313" key="2">
    <source>
        <dbReference type="EMBL" id="ATC71824.1"/>
    </source>
</evidence>
<reference evidence="5" key="3">
    <citation type="journal article" date="2016" name="J. Infect. Dis.">
        <title>Comparative Genomics of Community-Associated Methicillin-Resistant Staphylococcus aureus Shows the Emergence of Clone ST8-USA300 in Geneva, Switzerland.</title>
        <authorList>
            <person name="Von Dach E."/>
            <person name="Diene S.M."/>
            <person name="Fankhauser C."/>
            <person name="Schrenzel J."/>
            <person name="Harbarth S."/>
            <person name="Francois P."/>
        </authorList>
    </citation>
    <scope>NUCLEOTIDE SEQUENCE</scope>
    <source>
        <strain evidence="5">MRSA_S26</strain>
    </source>
</reference>
<evidence type="ECO:0000313" key="9">
    <source>
        <dbReference type="Proteomes" id="UP000217245"/>
    </source>
</evidence>
<organism evidence="3">
    <name type="scientific">Staphylococcus aureus</name>
    <dbReference type="NCBI Taxonomy" id="1280"/>
    <lineage>
        <taxon>Bacteria</taxon>
        <taxon>Bacillati</taxon>
        <taxon>Bacillota</taxon>
        <taxon>Bacilli</taxon>
        <taxon>Bacillales</taxon>
        <taxon>Staphylococcaceae</taxon>
        <taxon>Staphylococcus</taxon>
    </lineage>
</organism>
<sequence length="84" mass="9442">MELPYFTINLEFTSLICLIIFSISSLVFKIINCDIRILIPLSNYHSSSHLINNFGLSVINPSTPICLNFSPVFNLLTVYGITCN</sequence>
<dbReference type="Proteomes" id="UP000293434">
    <property type="component" value="Unassembled WGS sequence"/>
</dbReference>
<evidence type="ECO:0000313" key="3">
    <source>
        <dbReference type="EMBL" id="KMR36904.1"/>
    </source>
</evidence>
<keyword evidence="1" id="KW-0812">Transmembrane</keyword>
<dbReference type="EMBL" id="RQTF01000188">
    <property type="protein sequence ID" value="RZI06490.1"/>
    <property type="molecule type" value="Genomic_DNA"/>
</dbReference>
<dbReference type="EMBL" id="QNXF01000002">
    <property type="protein sequence ID" value="TXL47214.1"/>
    <property type="molecule type" value="Genomic_DNA"/>
</dbReference>
<reference evidence="2 9" key="4">
    <citation type="submission" date="2017-09" db="EMBL/GenBank/DDBJ databases">
        <title>A single nucleotide polymorphism in the Staphylococcus aureus virulence regulator SaeR abolishes pathogenesis.</title>
        <authorList>
            <person name="Copin R.J."/>
            <person name="Sause W."/>
            <person name="Shopsin B."/>
            <person name="Torres V.J."/>
        </authorList>
    </citation>
    <scope>NUCLEOTIDE SEQUENCE [LARGE SCALE GENOMIC DNA]</scope>
    <source>
        <strain evidence="9">Newman</strain>
        <strain evidence="2">Newman_D2C</strain>
    </source>
</reference>
<evidence type="ECO:0000256" key="1">
    <source>
        <dbReference type="SAM" id="Phobius"/>
    </source>
</evidence>
<dbReference type="EMBL" id="LALJ01000008">
    <property type="protein sequence ID" value="KMR36904.1"/>
    <property type="molecule type" value="Genomic_DNA"/>
</dbReference>
<name>A0A2C9TMW9_STAAU</name>
<dbReference type="EMBL" id="RQTC01000187">
    <property type="protein sequence ID" value="RZH92102.1"/>
    <property type="molecule type" value="Genomic_DNA"/>
</dbReference>
<reference evidence="10 11" key="6">
    <citation type="submission" date="2018-11" db="EMBL/GenBank/DDBJ databases">
        <title>Genomic profiling of Staphylococcus species from a Poultry farm system in KwaZulu-Natal, South Africa.</title>
        <authorList>
            <person name="Amoako D.G."/>
            <person name="Somboro A.M."/>
            <person name="Abia A.L.K."/>
            <person name="Bester L.A."/>
            <person name="Essack S.Y."/>
        </authorList>
    </citation>
    <scope>NUCLEOTIDE SEQUENCE [LARGE SCALE GENOMIC DNA]</scope>
    <source>
        <strain evidence="7 11">SA12</strain>
        <strain evidence="6 10">SA9</strain>
    </source>
</reference>
<accession>A0A4P7P6Y3</accession>
<evidence type="ECO:0000313" key="4">
    <source>
        <dbReference type="EMBL" id="KMR58503.1"/>
    </source>
</evidence>
<keyword evidence="1" id="KW-1133">Transmembrane helix</keyword>
<accession>A0A1E8X8B7</accession>
<dbReference type="Proteomes" id="UP000052129">
    <property type="component" value="Unassembled WGS sequence"/>
</dbReference>
<evidence type="ECO:0000313" key="12">
    <source>
        <dbReference type="Proteomes" id="UP000451682"/>
    </source>
</evidence>
<evidence type="ECO:0000313" key="6">
    <source>
        <dbReference type="EMBL" id="RZH92102.1"/>
    </source>
</evidence>
<reference evidence="3" key="1">
    <citation type="journal article" date="2015" name="J. Infect. Dis.">
        <title>Parallel Epidemics of Community-Associated Methicillin-Resistant Staphylococcus aureus USA300 Infection in North and South America.</title>
        <authorList>
            <person name="Planet P.J."/>
            <person name="Diaz L."/>
            <person name="Kolokotronis S.O."/>
            <person name="Narechania A."/>
            <person name="Reyes J."/>
            <person name="Xing G."/>
            <person name="Rincon S."/>
            <person name="Smith H."/>
            <person name="Panesso D."/>
            <person name="Ryan C."/>
            <person name="Smith D.P."/>
            <person name="Guzman M."/>
            <person name="Zurita J."/>
            <person name="Sebra R."/>
            <person name="Deikus G."/>
            <person name="Nolan R.L."/>
            <person name="Tenover F.C."/>
            <person name="Weinstock G.M."/>
            <person name="Robinson D.A."/>
            <person name="Arias C.A."/>
        </authorList>
    </citation>
    <scope>NUCLEOTIDE SEQUENCE</scope>
    <source>
        <strain evidence="3">CA15</strain>
        <strain evidence="4">M121</strain>
    </source>
</reference>
<evidence type="ECO:0000313" key="5">
    <source>
        <dbReference type="EMBL" id="KSA81630.1"/>
    </source>
</evidence>
<keyword evidence="1" id="KW-0472">Membrane</keyword>
<evidence type="ECO:0000313" key="7">
    <source>
        <dbReference type="EMBL" id="RZI06490.1"/>
    </source>
</evidence>
<proteinExistence type="predicted"/>
<feature type="transmembrane region" description="Helical" evidence="1">
    <location>
        <begin position="12"/>
        <end position="31"/>
    </location>
</feature>
<evidence type="ECO:0000313" key="10">
    <source>
        <dbReference type="Proteomes" id="UP000293434"/>
    </source>
</evidence>
<dbReference type="AlphaFoldDB" id="A0A2C9TMW9"/>
<dbReference type="EMBL" id="CP023391">
    <property type="protein sequence ID" value="ATC71824.1"/>
    <property type="molecule type" value="Genomic_DNA"/>
</dbReference>
<reference evidence="8 12" key="5">
    <citation type="submission" date="2018-06" db="EMBL/GenBank/DDBJ databases">
        <title>Whole genome sequencing to identify and define MRSA outbreaks.</title>
        <authorList>
            <person name="Sullivan M.J."/>
            <person name="Altman D.R."/>
            <person name="Chacko K."/>
            <person name="Ciferri B."/>
            <person name="Webster E."/>
            <person name="Deikus G."/>
            <person name="Lewis M."/>
            <person name="Khan Z."/>
            <person name="Beckford C."/>
            <person name="Rendo A."/>
            <person name="Samaroo F."/>
            <person name="Sebra R."/>
            <person name="Karam-Howlin R."/>
            <person name="Southwick K."/>
            <person name="Adams E."/>
            <person name="Ying L."/>
            <person name="Kornblum J."/>
            <person name="Factor S."/>
            <person name="Danesh Yazdi M."/>
            <person name="Dingle T."/>
            <person name="Hamula C."/>
            <person name="Bashir A."/>
            <person name="Schadt E."/>
            <person name="Kasarskis A."/>
            <person name="Patel G."/>
            <person name="Wallach F."/>
            <person name="Gibbs K."/>
            <person name="Van Bakel H."/>
        </authorList>
    </citation>
    <scope>NUCLEOTIDE SEQUENCE [LARGE SCALE GENOMIC DNA]</scope>
    <source>
        <strain evidence="8">Pt013</strain>
        <strain evidence="12">pt013</strain>
    </source>
</reference>
<dbReference type="EMBL" id="LALQ01000002">
    <property type="protein sequence ID" value="KMR58503.1"/>
    <property type="molecule type" value="Genomic_DNA"/>
</dbReference>
<dbReference type="EMBL" id="LFVP01000001">
    <property type="protein sequence ID" value="KSA81630.1"/>
    <property type="molecule type" value="Genomic_DNA"/>
</dbReference>
<evidence type="ECO:0000313" key="8">
    <source>
        <dbReference type="EMBL" id="TXL47214.1"/>
    </source>
</evidence>